<reference evidence="1 2" key="1">
    <citation type="submission" date="2018-09" db="EMBL/GenBank/DDBJ databases">
        <authorList>
            <person name="Livingstone P.G."/>
            <person name="Whitworth D.E."/>
        </authorList>
    </citation>
    <scope>NUCLEOTIDE SEQUENCE [LARGE SCALE GENOMIC DNA]</scope>
    <source>
        <strain evidence="1 2">CA031B</strain>
    </source>
</reference>
<protein>
    <submittedName>
        <fullName evidence="1">Toxin-antitoxin system HicB family antitoxin</fullName>
    </submittedName>
</protein>
<dbReference type="Pfam" id="PF05534">
    <property type="entry name" value="HicB"/>
    <property type="match status" value="1"/>
</dbReference>
<comment type="caution">
    <text evidence="1">The sequence shown here is derived from an EMBL/GenBank/DDBJ whole genome shotgun (WGS) entry which is preliminary data.</text>
</comment>
<name>A0ABX9Q2S7_9BACT</name>
<dbReference type="SUPFAM" id="SSF47598">
    <property type="entry name" value="Ribbon-helix-helix"/>
    <property type="match status" value="1"/>
</dbReference>
<feature type="non-terminal residue" evidence="1">
    <location>
        <position position="1"/>
    </location>
</feature>
<dbReference type="Gene3D" id="1.10.1220.10">
    <property type="entry name" value="Met repressor-like"/>
    <property type="match status" value="1"/>
</dbReference>
<gene>
    <name evidence="1" type="ORF">D7Y13_43285</name>
</gene>
<dbReference type="InterPro" id="IPR010985">
    <property type="entry name" value="Ribbon_hlx_hlx"/>
</dbReference>
<keyword evidence="2" id="KW-1185">Reference proteome</keyword>
<proteinExistence type="predicted"/>
<evidence type="ECO:0000313" key="1">
    <source>
        <dbReference type="EMBL" id="RKH80579.1"/>
    </source>
</evidence>
<sequence length="81" mass="8986">AKKVNLGAKLNSASAPKNVDQWVSNRFEAELGSEPEPIKMKRLTLDIPESLHRAIKLKATAEGVAMVDLLRDLLEKEYGNQ</sequence>
<dbReference type="Proteomes" id="UP000278907">
    <property type="component" value="Unassembled WGS sequence"/>
</dbReference>
<evidence type="ECO:0000313" key="2">
    <source>
        <dbReference type="Proteomes" id="UP000278907"/>
    </source>
</evidence>
<dbReference type="RefSeq" id="WP_120631131.1">
    <property type="nucleotide sequence ID" value="NZ_RAWI01001108.1"/>
</dbReference>
<organism evidence="1 2">
    <name type="scientific">Corallococcus praedator</name>
    <dbReference type="NCBI Taxonomy" id="2316724"/>
    <lineage>
        <taxon>Bacteria</taxon>
        <taxon>Pseudomonadati</taxon>
        <taxon>Myxococcota</taxon>
        <taxon>Myxococcia</taxon>
        <taxon>Myxococcales</taxon>
        <taxon>Cystobacterineae</taxon>
        <taxon>Myxococcaceae</taxon>
        <taxon>Corallococcus</taxon>
    </lineage>
</organism>
<accession>A0ABX9Q2S7</accession>
<dbReference type="EMBL" id="RAWI01001108">
    <property type="protein sequence ID" value="RKH80579.1"/>
    <property type="molecule type" value="Genomic_DNA"/>
</dbReference>
<dbReference type="InterPro" id="IPR008651">
    <property type="entry name" value="Uncharacterised_HicB"/>
</dbReference>
<dbReference type="InterPro" id="IPR013321">
    <property type="entry name" value="Arc_rbn_hlx_hlx"/>
</dbReference>